<keyword evidence="3" id="KW-1185">Reference proteome</keyword>
<dbReference type="PANTHER" id="PTHR31126:SF1">
    <property type="entry name" value="TYROSINE SPECIFIC PROTEIN PHOSPHATASES DOMAIN-CONTAINING PROTEIN"/>
    <property type="match status" value="1"/>
</dbReference>
<dbReference type="Pfam" id="PF13350">
    <property type="entry name" value="Y_phosphatase3"/>
    <property type="match status" value="1"/>
</dbReference>
<evidence type="ECO:0000313" key="2">
    <source>
        <dbReference type="EMBL" id="MDQ0270402.1"/>
    </source>
</evidence>
<accession>A0ABU0AGK9</accession>
<evidence type="ECO:0000256" key="1">
    <source>
        <dbReference type="ARBA" id="ARBA00009580"/>
    </source>
</evidence>
<dbReference type="Gene3D" id="3.90.190.10">
    <property type="entry name" value="Protein tyrosine phosphatase superfamily"/>
    <property type="match status" value="1"/>
</dbReference>
<dbReference type="SUPFAM" id="SSF52799">
    <property type="entry name" value="(Phosphotyrosine protein) phosphatases II"/>
    <property type="match status" value="1"/>
</dbReference>
<dbReference type="GO" id="GO:0004725">
    <property type="term" value="F:protein tyrosine phosphatase activity"/>
    <property type="evidence" value="ECO:0007669"/>
    <property type="project" value="UniProtKB-EC"/>
</dbReference>
<sequence>MTEGLDIGKVIPLIGAVNFRDMGGLLTADGRRIKIGQLYRAAALTSLTDEDRHTLARLEIKRIFDYRTQAEAERQPDPNIGLEINERISVMKEDNITTNMFKEKGYNEDYYKKFTRERFLRIYAEMPIKNPSYARLMELIRNPKENLPLVHHCTGGRDRTGVGSMLILLTLGVPFQTVMEDYLFSNEALEAYHNRIFKRTAMFFNEVQSAAFQQAFLLQEEYLHAAMNAIIHTYGNFETYLEKEFDITEEIRTLIQDEILE</sequence>
<evidence type="ECO:0000313" key="3">
    <source>
        <dbReference type="Proteomes" id="UP001238088"/>
    </source>
</evidence>
<dbReference type="InterPro" id="IPR026893">
    <property type="entry name" value="Tyr/Ser_Pase_IphP-type"/>
</dbReference>
<reference evidence="2 3" key="1">
    <citation type="submission" date="2023-07" db="EMBL/GenBank/DDBJ databases">
        <title>Genomic Encyclopedia of Type Strains, Phase IV (KMG-IV): sequencing the most valuable type-strain genomes for metagenomic binning, comparative biology and taxonomic classification.</title>
        <authorList>
            <person name="Goeker M."/>
        </authorList>
    </citation>
    <scope>NUCLEOTIDE SEQUENCE [LARGE SCALE GENOMIC DNA]</scope>
    <source>
        <strain evidence="2 3">DSM 23494</strain>
    </source>
</reference>
<protein>
    <submittedName>
        <fullName evidence="2">Protein-tyrosine phosphatase</fullName>
        <ecNumber evidence="2">3.1.3.48</ecNumber>
    </submittedName>
</protein>
<dbReference type="Proteomes" id="UP001238088">
    <property type="component" value="Unassembled WGS sequence"/>
</dbReference>
<dbReference type="InterPro" id="IPR029021">
    <property type="entry name" value="Prot-tyrosine_phosphatase-like"/>
</dbReference>
<gene>
    <name evidence="2" type="ORF">J2S17_002277</name>
</gene>
<dbReference type="EMBL" id="JAUSUB010000008">
    <property type="protein sequence ID" value="MDQ0270402.1"/>
    <property type="molecule type" value="Genomic_DNA"/>
</dbReference>
<comment type="similarity">
    <text evidence="1">Belongs to the protein-tyrosine phosphatase family.</text>
</comment>
<proteinExistence type="inferred from homology"/>
<keyword evidence="2" id="KW-0378">Hydrolase</keyword>
<comment type="caution">
    <text evidence="2">The sequence shown here is derived from an EMBL/GenBank/DDBJ whole genome shotgun (WGS) entry which is preliminary data.</text>
</comment>
<dbReference type="EC" id="3.1.3.48" evidence="2"/>
<name>A0ABU0AGK9_9BACI</name>
<organism evidence="2 3">
    <name type="scientific">Cytobacillus purgationiresistens</name>
    <dbReference type="NCBI Taxonomy" id="863449"/>
    <lineage>
        <taxon>Bacteria</taxon>
        <taxon>Bacillati</taxon>
        <taxon>Bacillota</taxon>
        <taxon>Bacilli</taxon>
        <taxon>Bacillales</taxon>
        <taxon>Bacillaceae</taxon>
        <taxon>Cytobacillus</taxon>
    </lineage>
</organism>
<dbReference type="PANTHER" id="PTHR31126">
    <property type="entry name" value="TYROSINE-PROTEIN PHOSPHATASE"/>
    <property type="match status" value="1"/>
</dbReference>
<dbReference type="RefSeq" id="WP_307474804.1">
    <property type="nucleotide sequence ID" value="NZ_JAUSUB010000008.1"/>
</dbReference>